<dbReference type="InterPro" id="IPR006085">
    <property type="entry name" value="XPG_DNA_repair_N"/>
</dbReference>
<dbReference type="GeneID" id="30907574"/>
<evidence type="ECO:0000256" key="4">
    <source>
        <dbReference type="ARBA" id="ARBA00022722"/>
    </source>
</evidence>
<keyword evidence="6 18" id="KW-0255">Endonuclease</keyword>
<feature type="compositionally biased region" description="Low complexity" evidence="15">
    <location>
        <begin position="169"/>
        <end position="180"/>
    </location>
</feature>
<evidence type="ECO:0000256" key="10">
    <source>
        <dbReference type="ARBA" id="ARBA00023128"/>
    </source>
</evidence>
<proteinExistence type="inferred from homology"/>
<evidence type="ECO:0000259" key="17">
    <source>
        <dbReference type="SMART" id="SM00485"/>
    </source>
</evidence>
<dbReference type="GO" id="GO:0005634">
    <property type="term" value="C:nucleus"/>
    <property type="evidence" value="ECO:0007669"/>
    <property type="project" value="UniProtKB-SubCell"/>
</dbReference>
<keyword evidence="4" id="KW-0540">Nuclease</keyword>
<dbReference type="KEGG" id="pcot:PCOAH_00008510"/>
<evidence type="ECO:0000313" key="18">
    <source>
        <dbReference type="EMBL" id="ANQ06432.1"/>
    </source>
</evidence>
<name>A0A1B1DUJ9_9APIC</name>
<feature type="domain" description="XPG N-terminal" evidence="17">
    <location>
        <begin position="1"/>
        <end position="126"/>
    </location>
</feature>
<dbReference type="SMART" id="SM00485">
    <property type="entry name" value="XPGN"/>
    <property type="match status" value="1"/>
</dbReference>
<evidence type="ECO:0000256" key="2">
    <source>
        <dbReference type="ARBA" id="ARBA00004123"/>
    </source>
</evidence>
<dbReference type="CDD" id="cd09868">
    <property type="entry name" value="PIN_XPG_RAD2"/>
    <property type="match status" value="2"/>
</dbReference>
<accession>A0A1B1DUJ9</accession>
<dbReference type="SMART" id="SM00279">
    <property type="entry name" value="HhH2"/>
    <property type="match status" value="1"/>
</dbReference>
<sequence length="1355" mass="155365">MGVKGLWSIVAPVGVRVNPEIFTGKRIAIDVSIWLYELTYANNLKVLRNGAVDNMSIFNDLWMDFSENMNSDMGTENLKKVHLYFFFLRICKLLYYNIRPIFIFDGTPPELKRKTIFQRNMRRRNDEEKFKKTAEKLIYNYYQRSLLNSLKGNKRSTPKRKNKNEEEGVISQGQSSSSVGLNTIVERNPPSSSPPQYTYGLIEIYDSIRENEASLGNMVEHIGNVAVSVKDVLNICNDEDLKKIQNKVLMISDLEVQNRGVTENMKGKELPNEGKETGERDNGVDNPVQGGRTNGEDEYAVILGGEYSPPDEHPNDVDNKIDEEIVRKKHMARKKYYESIPKNFKGFLCMRRPVDIIDISNYSTDILEFTRKLGEDQTDGAVEGGTQREEAGTPLMVGSREQDSVGKKGGPDNAFLLPSDADTPEKEPPDEETSNKETPNREPHNREEINVLELPSTLDRAELFREGKDEYKVYYVNNEEIKIPLFKELNKDVFEKLPIKLQYQILQDIKEEWYVDNRVKAIKAKDDMDIFSQVQLETYVRMIKTDFEIEKLKIKMAENIQNAEGELIVNKELSKHFDSLSVRDYNDVNKKKKKKKKKKYINEILNQCYFEGGNDQYQELYIKGEEDEKEEGLLMNAPLGEEETNLHSDQRTSIEAYGQVELARRKDAIRPKGEKHEEDNEKKAMIKMENEFKQDLLLDDEELFGEDLLRVGETQPGAKKADAEEQLTLFEQTDIHKNTNSSPSVHSSGDDFENCSVDEKGQIIEKEEVQIAQNVIDLTSSDEQTEGSIQINEGEEICEASKELHIDDEKEVPDEAVQILREAPPGGESEQVESPPMHDKVNSLIVNSSSGEDSPKGEHPPEGESSLYEDLPSEMPLSTSIELATETENLITPHPISGEEEKICEAMKKVKQKVRRFLSKEKINDLLLNKVDVDTVGKETYLENLLSNKVLLDGFGVGAEDEHKVGGEVSDGGMLANIFLDGEATLDDQKQLRDSRVVDAYLDQTNKENEHLVKEYRKLKKNNIEINEEMNEDVKILLNMFGIPYVQSPCEAEAQCSYLNCKNYCDAIISDDSDVLVFSGKTVIKNFFNRKKTVEVYERKLIEDKLGLYQDELINLSLLCGCDYTIGVHGVGIVNALEIIKAFPTFEDLKKLKEIVSNPFRDLSKDDKYFHNEEVQRFLKTHKNYKLNWIFPRNFPDREVYKCFKYPKVCTDIEKFQWHHPNISHISRFLHKETNIAEEKIYNVLNPILQKYDVKVRSYQLKLDHFFPLIERKRKSVDNLIDIIRDNQKGKRKTTNSGKRGKNSRNSKASFGTSSTPDRDITTLIDLNPAGVIRSKRMSTALDHIKGRSRKRGSK</sequence>
<comment type="similarity">
    <text evidence="13">Belongs to the XPG/RAD2 endonuclease family. GEN subfamily.</text>
</comment>
<feature type="region of interest" description="Disordered" evidence="15">
    <location>
        <begin position="265"/>
        <end position="295"/>
    </location>
</feature>
<dbReference type="SUPFAM" id="SSF88723">
    <property type="entry name" value="PIN domain-like"/>
    <property type="match status" value="1"/>
</dbReference>
<dbReference type="OrthoDB" id="31113at2759"/>
<evidence type="ECO:0000256" key="7">
    <source>
        <dbReference type="ARBA" id="ARBA00022763"/>
    </source>
</evidence>
<dbReference type="InterPro" id="IPR029060">
    <property type="entry name" value="PIN-like_dom_sf"/>
</dbReference>
<organism evidence="18 19">
    <name type="scientific">Plasmodium coatneyi</name>
    <dbReference type="NCBI Taxonomy" id="208452"/>
    <lineage>
        <taxon>Eukaryota</taxon>
        <taxon>Sar</taxon>
        <taxon>Alveolata</taxon>
        <taxon>Apicomplexa</taxon>
        <taxon>Aconoidasida</taxon>
        <taxon>Haemosporida</taxon>
        <taxon>Plasmodiidae</taxon>
        <taxon>Plasmodium</taxon>
    </lineage>
</organism>
<dbReference type="RefSeq" id="XP_019913127.1">
    <property type="nucleotide sequence ID" value="XM_020057660.1"/>
</dbReference>
<dbReference type="InterPro" id="IPR006086">
    <property type="entry name" value="XPG-I_dom"/>
</dbReference>
<evidence type="ECO:0000256" key="15">
    <source>
        <dbReference type="SAM" id="MobiDB-lite"/>
    </source>
</evidence>
<evidence type="ECO:0000256" key="12">
    <source>
        <dbReference type="ARBA" id="ARBA00023242"/>
    </source>
</evidence>
<feature type="compositionally biased region" description="Basic residues" evidence="15">
    <location>
        <begin position="152"/>
        <end position="162"/>
    </location>
</feature>
<feature type="compositionally biased region" description="Basic residues" evidence="15">
    <location>
        <begin position="1290"/>
        <end position="1305"/>
    </location>
</feature>
<dbReference type="PANTHER" id="PTHR16171">
    <property type="entry name" value="DNA REPAIR PROTEIN COMPLEMENTING XP-G CELLS-RELATED"/>
    <property type="match status" value="1"/>
</dbReference>
<dbReference type="InterPro" id="IPR006084">
    <property type="entry name" value="XPG/Rad2"/>
</dbReference>
<dbReference type="Pfam" id="PF00752">
    <property type="entry name" value="XPG_N"/>
    <property type="match status" value="1"/>
</dbReference>
<dbReference type="VEuPathDB" id="PlasmoDB:PCOAH_00008510"/>
<reference evidence="19" key="1">
    <citation type="submission" date="2016-06" db="EMBL/GenBank/DDBJ databases">
        <title>First high quality genome sequence of Plasmodium coatneyi using continuous long reads from single molecule, real-time sequencing.</title>
        <authorList>
            <person name="Chien J.-T."/>
            <person name="Pakala S.B."/>
            <person name="Geraldo J.A."/>
            <person name="Lapp S.A."/>
            <person name="Barnwell J.W."/>
            <person name="Kissinger J.C."/>
            <person name="Galinski M.R."/>
            <person name="Humphrey J.C."/>
        </authorList>
    </citation>
    <scope>NUCLEOTIDE SEQUENCE [LARGE SCALE GENOMIC DNA]</scope>
    <source>
        <strain evidence="19">Hackeri</strain>
    </source>
</reference>
<dbReference type="Proteomes" id="UP000092716">
    <property type="component" value="Chromosome 4"/>
</dbReference>
<comment type="subcellular location">
    <subcellularLocation>
        <location evidence="2">Nucleus</location>
    </subcellularLocation>
</comment>
<dbReference type="FunFam" id="1.10.150.20:FF:000030">
    <property type="entry name" value="Flap endonuclease GEN-like 1"/>
    <property type="match status" value="1"/>
</dbReference>
<dbReference type="InterPro" id="IPR008918">
    <property type="entry name" value="HhH2"/>
</dbReference>
<dbReference type="EMBL" id="CP016242">
    <property type="protein sequence ID" value="ANQ06432.1"/>
    <property type="molecule type" value="Genomic_DNA"/>
</dbReference>
<keyword evidence="3" id="KW-0597">Phosphoprotein</keyword>
<feature type="region of interest" description="Disordered" evidence="15">
    <location>
        <begin position="151"/>
        <end position="195"/>
    </location>
</feature>
<keyword evidence="5" id="KW-0479">Metal-binding</keyword>
<feature type="compositionally biased region" description="Basic and acidic residues" evidence="15">
    <location>
        <begin position="853"/>
        <end position="862"/>
    </location>
</feature>
<evidence type="ECO:0000256" key="1">
    <source>
        <dbReference type="ARBA" id="ARBA00001946"/>
    </source>
</evidence>
<feature type="region of interest" description="Disordered" evidence="15">
    <location>
        <begin position="377"/>
        <end position="449"/>
    </location>
</feature>
<evidence type="ECO:0000313" key="19">
    <source>
        <dbReference type="Proteomes" id="UP000092716"/>
    </source>
</evidence>
<gene>
    <name evidence="18" type="ORF">PCOAH_00008510</name>
</gene>
<evidence type="ECO:0000256" key="14">
    <source>
        <dbReference type="SAM" id="Coils"/>
    </source>
</evidence>
<feature type="coiled-coil region" evidence="14">
    <location>
        <begin position="1002"/>
        <end position="1029"/>
    </location>
</feature>
<dbReference type="SUPFAM" id="SSF47807">
    <property type="entry name" value="5' to 3' exonuclease, C-terminal subdomain"/>
    <property type="match status" value="1"/>
</dbReference>
<evidence type="ECO:0000256" key="11">
    <source>
        <dbReference type="ARBA" id="ARBA00023204"/>
    </source>
</evidence>
<keyword evidence="14" id="KW-0175">Coiled coil</keyword>
<keyword evidence="7" id="KW-0227">DNA damage</keyword>
<dbReference type="PRINTS" id="PR00853">
    <property type="entry name" value="XPGRADSUPER"/>
</dbReference>
<feature type="region of interest" description="Disordered" evidence="15">
    <location>
        <begin position="824"/>
        <end position="872"/>
    </location>
</feature>
<evidence type="ECO:0000256" key="8">
    <source>
        <dbReference type="ARBA" id="ARBA00022801"/>
    </source>
</evidence>
<dbReference type="CDD" id="cd09904">
    <property type="entry name" value="H3TH_XPG"/>
    <property type="match status" value="1"/>
</dbReference>
<evidence type="ECO:0000256" key="9">
    <source>
        <dbReference type="ARBA" id="ARBA00022842"/>
    </source>
</evidence>
<dbReference type="InterPro" id="IPR036279">
    <property type="entry name" value="5-3_exonuclease_C_sf"/>
</dbReference>
<dbReference type="PROSITE" id="PS00841">
    <property type="entry name" value="XPG_1"/>
    <property type="match status" value="1"/>
</dbReference>
<dbReference type="InterPro" id="IPR019974">
    <property type="entry name" value="XPG_CS"/>
</dbReference>
<evidence type="ECO:0000256" key="13">
    <source>
        <dbReference type="ARBA" id="ARBA00038112"/>
    </source>
</evidence>
<evidence type="ECO:0000256" key="6">
    <source>
        <dbReference type="ARBA" id="ARBA00022759"/>
    </source>
</evidence>
<keyword evidence="11" id="KW-0234">DNA repair</keyword>
<dbReference type="PANTHER" id="PTHR16171:SF7">
    <property type="entry name" value="DNA REPAIR PROTEIN RAD2"/>
    <property type="match status" value="1"/>
</dbReference>
<keyword evidence="8" id="KW-0378">Hydrolase</keyword>
<evidence type="ECO:0000256" key="3">
    <source>
        <dbReference type="ARBA" id="ARBA00022553"/>
    </source>
</evidence>
<keyword evidence="12" id="KW-0539">Nucleus</keyword>
<keyword evidence="19" id="KW-1185">Reference proteome</keyword>
<feature type="compositionally biased region" description="Basic and acidic residues" evidence="15">
    <location>
        <begin position="423"/>
        <end position="449"/>
    </location>
</feature>
<comment type="cofactor">
    <cofactor evidence="1">
        <name>Mg(2+)</name>
        <dbReference type="ChEBI" id="CHEBI:18420"/>
    </cofactor>
</comment>
<dbReference type="Pfam" id="PF00867">
    <property type="entry name" value="XPG_I"/>
    <property type="match status" value="1"/>
</dbReference>
<evidence type="ECO:0000259" key="16">
    <source>
        <dbReference type="SMART" id="SM00484"/>
    </source>
</evidence>
<keyword evidence="10" id="KW-0496">Mitochondrion</keyword>
<dbReference type="GO" id="GO:0006281">
    <property type="term" value="P:DNA repair"/>
    <property type="evidence" value="ECO:0007669"/>
    <property type="project" value="UniProtKB-KW"/>
</dbReference>
<dbReference type="GO" id="GO:0046872">
    <property type="term" value="F:metal ion binding"/>
    <property type="evidence" value="ECO:0007669"/>
    <property type="project" value="UniProtKB-KW"/>
</dbReference>
<dbReference type="Gene3D" id="1.10.150.20">
    <property type="entry name" value="5' to 3' exonuclease, C-terminal subdomain"/>
    <property type="match status" value="1"/>
</dbReference>
<feature type="compositionally biased region" description="Polar residues" evidence="15">
    <location>
        <begin position="1306"/>
        <end position="1316"/>
    </location>
</feature>
<dbReference type="GO" id="GO:0003697">
    <property type="term" value="F:single-stranded DNA binding"/>
    <property type="evidence" value="ECO:0007669"/>
    <property type="project" value="TreeGrafter"/>
</dbReference>
<protein>
    <submittedName>
        <fullName evidence="18">DNA repair endonuclease</fullName>
    </submittedName>
</protein>
<feature type="compositionally biased region" description="Basic and acidic residues" evidence="15">
    <location>
        <begin position="400"/>
        <end position="410"/>
    </location>
</feature>
<keyword evidence="9" id="KW-0460">Magnesium</keyword>
<dbReference type="SMART" id="SM00484">
    <property type="entry name" value="XPGI"/>
    <property type="match status" value="1"/>
</dbReference>
<dbReference type="Gene3D" id="3.40.50.1010">
    <property type="entry name" value="5'-nuclease"/>
    <property type="match status" value="2"/>
</dbReference>
<feature type="region of interest" description="Disordered" evidence="15">
    <location>
        <begin position="1288"/>
        <end position="1317"/>
    </location>
</feature>
<feature type="domain" description="XPG-I" evidence="16">
    <location>
        <begin position="1039"/>
        <end position="1108"/>
    </location>
</feature>
<feature type="compositionally biased region" description="Basic and acidic residues" evidence="15">
    <location>
        <begin position="265"/>
        <end position="283"/>
    </location>
</feature>
<dbReference type="GO" id="GO:0048256">
    <property type="term" value="F:flap endonuclease activity"/>
    <property type="evidence" value="ECO:0007669"/>
    <property type="project" value="UniProtKB-ARBA"/>
</dbReference>
<evidence type="ECO:0000256" key="5">
    <source>
        <dbReference type="ARBA" id="ARBA00022723"/>
    </source>
</evidence>